<keyword evidence="7" id="KW-0732">Signal</keyword>
<evidence type="ECO:0000256" key="1">
    <source>
        <dbReference type="ARBA" id="ARBA00009865"/>
    </source>
</evidence>
<dbReference type="GeneID" id="70177612"/>
<sequence length="362" mass="38457">MKLFGSGISAVAVATQLMGVSGSPTSNGGADTSNNVLLAAGQCAVPNRQRPALVLEHNFADPSLVYDPIDCSYYSFSTANGKYSVQMAKRNDATLKWDILDIDAFPNLGAWAANGNIWAPDVQRIGDNSWAMYYSAPSRNDHPEGQGRRCVGVAMAKSVRGPFTGLPDPLGCWPAQGGSIDAAGFYDPKTNTRWVTYKIDGNAVGPSGGPCGNEPSNGQQPQSTPIMLQQVGLDGFTKIGQPTQILDRSQYDGPLIEAPQIVYEGGLYILFFSSNCYSTKWYDVSYATATSVKGPYTKAAVPLLQSPDFAGLVGPGGASSNGAGYLVWHSWSGQSGNSGTGSRYMWEGNYRVQNGVLSMVGR</sequence>
<evidence type="ECO:0000256" key="3">
    <source>
        <dbReference type="ARBA" id="ARBA00023295"/>
    </source>
</evidence>
<dbReference type="AlphaFoldDB" id="A0A9P9BR34"/>
<evidence type="ECO:0000256" key="2">
    <source>
        <dbReference type="ARBA" id="ARBA00022801"/>
    </source>
</evidence>
<reference evidence="8" key="1">
    <citation type="journal article" date="2021" name="Nat. Commun.">
        <title>Genetic determinants of endophytism in the Arabidopsis root mycobiome.</title>
        <authorList>
            <person name="Mesny F."/>
            <person name="Miyauchi S."/>
            <person name="Thiergart T."/>
            <person name="Pickel B."/>
            <person name="Atanasova L."/>
            <person name="Karlsson M."/>
            <person name="Huettel B."/>
            <person name="Barry K.W."/>
            <person name="Haridas S."/>
            <person name="Chen C."/>
            <person name="Bauer D."/>
            <person name="Andreopoulos W."/>
            <person name="Pangilinan J."/>
            <person name="LaButti K."/>
            <person name="Riley R."/>
            <person name="Lipzen A."/>
            <person name="Clum A."/>
            <person name="Drula E."/>
            <person name="Henrissat B."/>
            <person name="Kohler A."/>
            <person name="Grigoriev I.V."/>
            <person name="Martin F.M."/>
            <person name="Hacquard S."/>
        </authorList>
    </citation>
    <scope>NUCLEOTIDE SEQUENCE</scope>
    <source>
        <strain evidence="8">MPI-CAGE-CH-0230</strain>
    </source>
</reference>
<organism evidence="8 9">
    <name type="scientific">Microdochium trichocladiopsis</name>
    <dbReference type="NCBI Taxonomy" id="1682393"/>
    <lineage>
        <taxon>Eukaryota</taxon>
        <taxon>Fungi</taxon>
        <taxon>Dikarya</taxon>
        <taxon>Ascomycota</taxon>
        <taxon>Pezizomycotina</taxon>
        <taxon>Sordariomycetes</taxon>
        <taxon>Xylariomycetidae</taxon>
        <taxon>Xylariales</taxon>
        <taxon>Microdochiaceae</taxon>
        <taxon>Microdochium</taxon>
    </lineage>
</organism>
<dbReference type="Pfam" id="PF04616">
    <property type="entry name" value="Glyco_hydro_43"/>
    <property type="match status" value="1"/>
</dbReference>
<dbReference type="Gene3D" id="2.115.10.20">
    <property type="entry name" value="Glycosyl hydrolase domain, family 43"/>
    <property type="match status" value="1"/>
</dbReference>
<evidence type="ECO:0000256" key="6">
    <source>
        <dbReference type="RuleBase" id="RU361187"/>
    </source>
</evidence>
<evidence type="ECO:0000256" key="4">
    <source>
        <dbReference type="PIRSR" id="PIRSR606710-1"/>
    </source>
</evidence>
<evidence type="ECO:0000256" key="7">
    <source>
        <dbReference type="SAM" id="SignalP"/>
    </source>
</evidence>
<accession>A0A9P9BR34</accession>
<gene>
    <name evidence="8" type="ORF">B0I36DRAFT_122919</name>
</gene>
<comment type="similarity">
    <text evidence="1 6">Belongs to the glycosyl hydrolase 43 family.</text>
</comment>
<dbReference type="InterPro" id="IPR006710">
    <property type="entry name" value="Glyco_hydro_43"/>
</dbReference>
<feature type="site" description="Important for catalytic activity, responsible for pKa modulation of the active site Glu and correct orientation of both the proton donor and substrate" evidence="5">
    <location>
        <position position="200"/>
    </location>
</feature>
<comment type="caution">
    <text evidence="8">The sequence shown here is derived from an EMBL/GenBank/DDBJ whole genome shotgun (WGS) entry which is preliminary data.</text>
</comment>
<evidence type="ECO:0000256" key="5">
    <source>
        <dbReference type="PIRSR" id="PIRSR606710-2"/>
    </source>
</evidence>
<dbReference type="GO" id="GO:0004553">
    <property type="term" value="F:hydrolase activity, hydrolyzing O-glycosyl compounds"/>
    <property type="evidence" value="ECO:0007669"/>
    <property type="project" value="InterPro"/>
</dbReference>
<dbReference type="EMBL" id="JAGTJQ010000005">
    <property type="protein sequence ID" value="KAH7031445.1"/>
    <property type="molecule type" value="Genomic_DNA"/>
</dbReference>
<keyword evidence="2 6" id="KW-0378">Hydrolase</keyword>
<dbReference type="OrthoDB" id="3879658at2759"/>
<dbReference type="SUPFAM" id="SSF75005">
    <property type="entry name" value="Arabinanase/levansucrase/invertase"/>
    <property type="match status" value="1"/>
</dbReference>
<feature type="signal peptide" evidence="7">
    <location>
        <begin position="1"/>
        <end position="22"/>
    </location>
</feature>
<evidence type="ECO:0000313" key="9">
    <source>
        <dbReference type="Proteomes" id="UP000756346"/>
    </source>
</evidence>
<keyword evidence="3 6" id="KW-0326">Glycosidase</keyword>
<feature type="active site" description="Proton acceptor" evidence="4">
    <location>
        <position position="61"/>
    </location>
</feature>
<dbReference type="InterPro" id="IPR051795">
    <property type="entry name" value="Glycosyl_Hydrlase_43"/>
</dbReference>
<proteinExistence type="inferred from homology"/>
<evidence type="ECO:0000313" key="8">
    <source>
        <dbReference type="EMBL" id="KAH7031445.1"/>
    </source>
</evidence>
<dbReference type="InterPro" id="IPR023296">
    <property type="entry name" value="Glyco_hydro_beta-prop_sf"/>
</dbReference>
<dbReference type="GO" id="GO:0005975">
    <property type="term" value="P:carbohydrate metabolic process"/>
    <property type="evidence" value="ECO:0007669"/>
    <property type="project" value="InterPro"/>
</dbReference>
<keyword evidence="9" id="KW-1185">Reference proteome</keyword>
<feature type="active site" description="Proton donor" evidence="4">
    <location>
        <position position="257"/>
    </location>
</feature>
<protein>
    <submittedName>
        <fullName evidence="8">Glycosyl hydrolase</fullName>
    </submittedName>
</protein>
<feature type="chain" id="PRO_5040277037" evidence="7">
    <location>
        <begin position="23"/>
        <end position="362"/>
    </location>
</feature>
<dbReference type="RefSeq" id="XP_046013125.1">
    <property type="nucleotide sequence ID" value="XM_046148066.1"/>
</dbReference>
<dbReference type="Proteomes" id="UP000756346">
    <property type="component" value="Unassembled WGS sequence"/>
</dbReference>
<name>A0A9P9BR34_9PEZI</name>
<dbReference type="PANTHER" id="PTHR42812">
    <property type="entry name" value="BETA-XYLOSIDASE"/>
    <property type="match status" value="1"/>
</dbReference>
<dbReference type="CDD" id="cd08999">
    <property type="entry name" value="GH43_ABN-like"/>
    <property type="match status" value="1"/>
</dbReference>
<dbReference type="PANTHER" id="PTHR42812:SF5">
    <property type="entry name" value="ENDO-ARABINASE"/>
    <property type="match status" value="1"/>
</dbReference>